<accession>A0A3B0QYG1</accession>
<proteinExistence type="predicted"/>
<evidence type="ECO:0008006" key="3">
    <source>
        <dbReference type="Google" id="ProtNLM"/>
    </source>
</evidence>
<reference evidence="2" key="1">
    <citation type="submission" date="2018-06" db="EMBL/GenBank/DDBJ databases">
        <authorList>
            <person name="Zhirakovskaya E."/>
        </authorList>
    </citation>
    <scope>NUCLEOTIDE SEQUENCE</scope>
</reference>
<evidence type="ECO:0000256" key="1">
    <source>
        <dbReference type="SAM" id="Coils"/>
    </source>
</evidence>
<dbReference type="EMBL" id="UOEA01000082">
    <property type="protein sequence ID" value="VAV85139.1"/>
    <property type="molecule type" value="Genomic_DNA"/>
</dbReference>
<evidence type="ECO:0000313" key="2">
    <source>
        <dbReference type="EMBL" id="VAV85139.1"/>
    </source>
</evidence>
<organism evidence="2">
    <name type="scientific">hydrothermal vent metagenome</name>
    <dbReference type="NCBI Taxonomy" id="652676"/>
    <lineage>
        <taxon>unclassified sequences</taxon>
        <taxon>metagenomes</taxon>
        <taxon>ecological metagenomes</taxon>
    </lineage>
</organism>
<name>A0A3B0QYG1_9ZZZZ</name>
<gene>
    <name evidence="2" type="ORF">MNBD_DELTA01-435</name>
</gene>
<feature type="coiled-coil region" evidence="1">
    <location>
        <begin position="6"/>
        <end position="61"/>
    </location>
</feature>
<keyword evidence="1" id="KW-0175">Coiled coil</keyword>
<protein>
    <recommendedName>
        <fullName evidence="3">DUF904 domain-containing protein</fullName>
    </recommendedName>
</protein>
<dbReference type="AlphaFoldDB" id="A0A3B0QYG1"/>
<sequence length="76" mass="9009">MGMKNFEMLEERLEELLRFCDDTEKDNNLIKEQLVLKEMEIKELRERLAKIEGEKIKVKEKVEGLITRLDGLTRSA</sequence>